<evidence type="ECO:0008006" key="4">
    <source>
        <dbReference type="Google" id="ProtNLM"/>
    </source>
</evidence>
<comment type="caution">
    <text evidence="2">The sequence shown here is derived from an EMBL/GenBank/DDBJ whole genome shotgun (WGS) entry which is preliminary data.</text>
</comment>
<evidence type="ECO:0000313" key="3">
    <source>
        <dbReference type="Proteomes" id="UP000249130"/>
    </source>
</evidence>
<dbReference type="PANTHER" id="PTHR31118">
    <property type="entry name" value="CYCLASE-LIKE PROTEIN 2"/>
    <property type="match status" value="1"/>
</dbReference>
<evidence type="ECO:0000313" key="2">
    <source>
        <dbReference type="EMBL" id="RAI38663.1"/>
    </source>
</evidence>
<dbReference type="Proteomes" id="UP000249130">
    <property type="component" value="Unassembled WGS sequence"/>
</dbReference>
<dbReference type="EMBL" id="NPEX01000344">
    <property type="protein sequence ID" value="RAI38663.1"/>
    <property type="molecule type" value="Genomic_DNA"/>
</dbReference>
<dbReference type="Gene3D" id="3.50.30.50">
    <property type="entry name" value="Putative cyclase"/>
    <property type="match status" value="1"/>
</dbReference>
<reference evidence="2 3" key="1">
    <citation type="submission" date="2017-07" db="EMBL/GenBank/DDBJ databases">
        <title>Draft Genome Sequences of Select Purple Nonsulfur Bacteria.</title>
        <authorList>
            <person name="Lasarre B."/>
            <person name="Mckinlay J.B."/>
        </authorList>
    </citation>
    <scope>NUCLEOTIDE SEQUENCE [LARGE SCALE GENOMIC DNA]</scope>
    <source>
        <strain evidence="2 3">DSM 5909</strain>
    </source>
</reference>
<dbReference type="PANTHER" id="PTHR31118:SF12">
    <property type="entry name" value="CYCLASE-LIKE PROTEIN 2"/>
    <property type="match status" value="1"/>
</dbReference>
<dbReference type="InterPro" id="IPR006311">
    <property type="entry name" value="TAT_signal"/>
</dbReference>
<organism evidence="2 3">
    <name type="scientific">Rhodoplanes roseus</name>
    <dbReference type="NCBI Taxonomy" id="29409"/>
    <lineage>
        <taxon>Bacteria</taxon>
        <taxon>Pseudomonadati</taxon>
        <taxon>Pseudomonadota</taxon>
        <taxon>Alphaproteobacteria</taxon>
        <taxon>Hyphomicrobiales</taxon>
        <taxon>Nitrobacteraceae</taxon>
        <taxon>Rhodoplanes</taxon>
    </lineage>
</organism>
<dbReference type="Pfam" id="PF04199">
    <property type="entry name" value="Cyclase"/>
    <property type="match status" value="1"/>
</dbReference>
<keyword evidence="3" id="KW-1185">Reference proteome</keyword>
<accession>A0A327KMA8</accession>
<dbReference type="AlphaFoldDB" id="A0A327KMA8"/>
<name>A0A327KMA8_9BRAD</name>
<dbReference type="PROSITE" id="PS51318">
    <property type="entry name" value="TAT"/>
    <property type="match status" value="1"/>
</dbReference>
<keyword evidence="1" id="KW-0732">Signal</keyword>
<feature type="signal peptide" evidence="1">
    <location>
        <begin position="1"/>
        <end position="41"/>
    </location>
</feature>
<evidence type="ECO:0000256" key="1">
    <source>
        <dbReference type="SAM" id="SignalP"/>
    </source>
</evidence>
<dbReference type="RefSeq" id="WP_111422165.1">
    <property type="nucleotide sequence ID" value="NZ_NPEX01000344.1"/>
</dbReference>
<dbReference type="GO" id="GO:0004061">
    <property type="term" value="F:arylformamidase activity"/>
    <property type="evidence" value="ECO:0007669"/>
    <property type="project" value="InterPro"/>
</dbReference>
<dbReference type="OrthoDB" id="9777007at2"/>
<proteinExistence type="predicted"/>
<feature type="chain" id="PRO_5016450108" description="Cyclase" evidence="1">
    <location>
        <begin position="42"/>
        <end position="274"/>
    </location>
</feature>
<sequence>MCVPGCMEVVRAGTSRRGFFGRAGAAAAFAATAVAPMPAVAAPRSFERVVDLTHTLTPEFPSFFGVPGIELERRAEVRKDGYNMYVWKLIEHSGTHLDTPIHFAETGASVEDLLADTLVVPLAVIDVVEKADNDADYLLSRDDLLAWEAKHGRLPRGCCVAMHAGWGKLAVSDPARFIGRDVDGTLHFPGFAPEAAAWLLKEREVVGLASDTLSLDHGPSTDFKTHKLWLPANRWGLENVANLEQAPAAGATLVVGLPKVKDATGAPVRLFALI</sequence>
<dbReference type="InterPro" id="IPR007325">
    <property type="entry name" value="KFase/CYL"/>
</dbReference>
<dbReference type="GO" id="GO:0019441">
    <property type="term" value="P:L-tryptophan catabolic process to kynurenine"/>
    <property type="evidence" value="ECO:0007669"/>
    <property type="project" value="InterPro"/>
</dbReference>
<gene>
    <name evidence="2" type="ORF">CH341_27435</name>
</gene>
<dbReference type="SUPFAM" id="SSF102198">
    <property type="entry name" value="Putative cyclase"/>
    <property type="match status" value="1"/>
</dbReference>
<dbReference type="InterPro" id="IPR037175">
    <property type="entry name" value="KFase_sf"/>
</dbReference>
<protein>
    <recommendedName>
        <fullName evidence="4">Cyclase</fullName>
    </recommendedName>
</protein>